<feature type="domain" description="MI" evidence="5">
    <location>
        <begin position="893"/>
        <end position="1012"/>
    </location>
</feature>
<dbReference type="Gene3D" id="1.25.40.180">
    <property type="match status" value="1"/>
</dbReference>
<gene>
    <name evidence="7" type="primary">LOC108674007</name>
</gene>
<protein>
    <submittedName>
        <fullName evidence="7">Nucleolar MIF4G domain-containing protein 1 homolog</fullName>
    </submittedName>
</protein>
<dbReference type="OrthoDB" id="10260961at2759"/>
<reference evidence="7" key="1">
    <citation type="submission" date="2025-08" db="UniProtKB">
        <authorList>
            <consortium name="RefSeq"/>
        </authorList>
    </citation>
    <scope>IDENTIFICATION</scope>
    <source>
        <tissue evidence="7">Whole organism</tissue>
    </source>
</reference>
<feature type="compositionally biased region" description="Basic residues" evidence="4">
    <location>
        <begin position="14"/>
        <end position="27"/>
    </location>
</feature>
<evidence type="ECO:0000256" key="3">
    <source>
        <dbReference type="ARBA" id="ARBA00023242"/>
    </source>
</evidence>
<dbReference type="GO" id="GO:0003723">
    <property type="term" value="F:RNA binding"/>
    <property type="evidence" value="ECO:0007669"/>
    <property type="project" value="InterPro"/>
</dbReference>
<keyword evidence="3" id="KW-0539">Nucleus</keyword>
<dbReference type="Pfam" id="PF02854">
    <property type="entry name" value="MIF4G"/>
    <property type="match status" value="1"/>
</dbReference>
<organism evidence="6 7">
    <name type="scientific">Hyalella azteca</name>
    <name type="common">Amphipod</name>
    <dbReference type="NCBI Taxonomy" id="294128"/>
    <lineage>
        <taxon>Eukaryota</taxon>
        <taxon>Metazoa</taxon>
        <taxon>Ecdysozoa</taxon>
        <taxon>Arthropoda</taxon>
        <taxon>Crustacea</taxon>
        <taxon>Multicrustacea</taxon>
        <taxon>Malacostraca</taxon>
        <taxon>Eumalacostraca</taxon>
        <taxon>Peracarida</taxon>
        <taxon>Amphipoda</taxon>
        <taxon>Senticaudata</taxon>
        <taxon>Talitrida</taxon>
        <taxon>Talitroidea</taxon>
        <taxon>Hyalellidae</taxon>
        <taxon>Hyalella</taxon>
    </lineage>
</organism>
<dbReference type="GO" id="GO:0005730">
    <property type="term" value="C:nucleolus"/>
    <property type="evidence" value="ECO:0007669"/>
    <property type="project" value="UniProtKB-SubCell"/>
</dbReference>
<feature type="region of interest" description="Disordered" evidence="4">
    <location>
        <begin position="105"/>
        <end position="143"/>
    </location>
</feature>
<feature type="region of interest" description="Disordered" evidence="4">
    <location>
        <begin position="1"/>
        <end position="84"/>
    </location>
</feature>
<evidence type="ECO:0000256" key="1">
    <source>
        <dbReference type="ARBA" id="ARBA00004604"/>
    </source>
</evidence>
<dbReference type="PANTHER" id="PTHR18034">
    <property type="entry name" value="CELL CYCLE CONTROL PROTEIN CWF22-RELATED"/>
    <property type="match status" value="1"/>
</dbReference>
<evidence type="ECO:0000313" key="7">
    <source>
        <dbReference type="RefSeq" id="XP_018017392.1"/>
    </source>
</evidence>
<name>A0A8B7NUI8_HYAAZ</name>
<dbReference type="InterPro" id="IPR003891">
    <property type="entry name" value="Initiation_fac_eIF4g_MI"/>
</dbReference>
<dbReference type="PANTHER" id="PTHR18034:SF4">
    <property type="entry name" value="NUCLEOLAR MIF4G DOMAIN-CONTAINING PROTEIN 1"/>
    <property type="match status" value="1"/>
</dbReference>
<dbReference type="SMART" id="SM00543">
    <property type="entry name" value="MIF4G"/>
    <property type="match status" value="1"/>
</dbReference>
<dbReference type="InterPro" id="IPR050781">
    <property type="entry name" value="CWC22_splicing_factor"/>
</dbReference>
<dbReference type="GO" id="GO:0042274">
    <property type="term" value="P:ribosomal small subunit biogenesis"/>
    <property type="evidence" value="ECO:0007669"/>
    <property type="project" value="TreeGrafter"/>
</dbReference>
<dbReference type="PROSITE" id="PS51366">
    <property type="entry name" value="MI"/>
    <property type="match status" value="1"/>
</dbReference>
<dbReference type="OMA" id="ESMRITR"/>
<dbReference type="InterPro" id="IPR016024">
    <property type="entry name" value="ARM-type_fold"/>
</dbReference>
<evidence type="ECO:0000313" key="6">
    <source>
        <dbReference type="Proteomes" id="UP000694843"/>
    </source>
</evidence>
<feature type="compositionally biased region" description="Polar residues" evidence="4">
    <location>
        <begin position="105"/>
        <end position="118"/>
    </location>
</feature>
<dbReference type="InterPro" id="IPR003890">
    <property type="entry name" value="MIF4G-like_typ-3"/>
</dbReference>
<evidence type="ECO:0000256" key="2">
    <source>
        <dbReference type="ARBA" id="ARBA00006856"/>
    </source>
</evidence>
<evidence type="ECO:0000256" key="4">
    <source>
        <dbReference type="SAM" id="MobiDB-lite"/>
    </source>
</evidence>
<comment type="similarity">
    <text evidence="2">Belongs to the CWC22 family.</text>
</comment>
<dbReference type="RefSeq" id="XP_018017392.1">
    <property type="nucleotide sequence ID" value="XM_018161903.2"/>
</dbReference>
<dbReference type="Pfam" id="PF02847">
    <property type="entry name" value="MA3"/>
    <property type="match status" value="1"/>
</dbReference>
<evidence type="ECO:0000259" key="5">
    <source>
        <dbReference type="PROSITE" id="PS51366"/>
    </source>
</evidence>
<accession>A0A8B7NUI8</accession>
<feature type="region of interest" description="Disordered" evidence="4">
    <location>
        <begin position="450"/>
        <end position="538"/>
    </location>
</feature>
<comment type="subcellular location">
    <subcellularLocation>
        <location evidence="1">Nucleus</location>
        <location evidence="1">Nucleolus</location>
    </subcellularLocation>
</comment>
<feature type="compositionally biased region" description="Acidic residues" evidence="4">
    <location>
        <begin position="517"/>
        <end position="538"/>
    </location>
</feature>
<dbReference type="SUPFAM" id="SSF48371">
    <property type="entry name" value="ARM repeat"/>
    <property type="match status" value="1"/>
</dbReference>
<dbReference type="SMART" id="SM00544">
    <property type="entry name" value="MA3"/>
    <property type="match status" value="1"/>
</dbReference>
<dbReference type="GeneID" id="108674007"/>
<dbReference type="KEGG" id="hazt:108674007"/>
<keyword evidence="6" id="KW-1185">Reference proteome</keyword>
<sequence length="1100" mass="123566">MGAPNTLTPEISRKATRKLEKKKKKQKSQMANLKKGHIDKVGPSFSKKNDGTNETKPGFIKQMGNNPIKKQEKSHKKLQANGPIFGHNLDARMAALQQFIDNEIQSSSVNSDRSPAKSNKQKDSLVSSGKKSGKKNGKGIKDTKRLEELNAGIENDDKEIKYLQRQLQFNSRQKESNNMFRNLFGADIGDLFDTLESEPSEADMLSEKPLLPPQLHCKAKNKPKLELPKNTIFVETSKVACEHASSLATTAQPDIVKSKKWKRQPDIEEAHELEPEAKIGKYCEHDRQKITKKNISLCSENKSNLGKSALNLSNGSTYLIATSSPSSLKPIINTKAKKFKKNGRLSVSFDLGKNAVRFIPPIIKEAGFTVLDDNAPLFCDTVNEVSLAKGEKALKKCKKPKYSDTKEDIQMRASFCYAGKKKSCKNFHNETLNVDALDFNNSDVSNFGTGSIERDSSDGELNSEESQYSGNDVRSDYSDSDEDTGSEISNCDFSDMLEGFEDGVGGSSDDDVHMEAEFTDSDDSGDDEDFVEESNLETDDNCQVVKPKVCEAEDIYGRLRDSEGNVIEENTGTKVSSYLTPEQRKHDETLQEQLRDDAIKRVRTQLRGRLNRLAEVNLAGTVTMVCSLYGNHPRHLLNVVFSELLLAELASEMLTLDRHCQECAVLLAAVASNVAEEIGAHILTDFVVSWHEEMQKGAEASSARLRNYVMFVCHLFSFGLLHSALIYDILKKLTSQLTAHSVDQMILVMNSVGFLLRKEDPLSLKDFIVAVQREGSSSNIPQLQLLNTMLRAIKNNNESKMPDYDPTYTEHLRKLLKSYVGGDLKVTALRVTLDDLLHSETRGRWWIVGSAWTGGSLMQAYKPSDHANAAKSLSTETKFSAEFMKMAESMRITRPPKINILFALTVGSDSVEEAIIKLKELSLAPSQEKLIFDVMLYCVQKMRVYKSFYAILSSRMCDNEHKYKRLLQHALWDKLSDIDAIKSKELKNMAKFILQIVKEDALNLSVLKTLPFAETNQKIVGFLEDVFCQLFKHEEGDHVSYDAFKKLFLSKKLQPLRLQFKLFIQVFIMPKCESGELDTRCRQRVERVIDLLSSDMGALL</sequence>
<proteinExistence type="inferred from homology"/>
<dbReference type="AlphaFoldDB" id="A0A8B7NUI8"/>
<dbReference type="Proteomes" id="UP000694843">
    <property type="component" value="Unplaced"/>
</dbReference>